<name>A0A8B6FFP8_MYTGA</name>
<organism evidence="2 3">
    <name type="scientific">Mytilus galloprovincialis</name>
    <name type="common">Mediterranean mussel</name>
    <dbReference type="NCBI Taxonomy" id="29158"/>
    <lineage>
        <taxon>Eukaryota</taxon>
        <taxon>Metazoa</taxon>
        <taxon>Spiralia</taxon>
        <taxon>Lophotrochozoa</taxon>
        <taxon>Mollusca</taxon>
        <taxon>Bivalvia</taxon>
        <taxon>Autobranchia</taxon>
        <taxon>Pteriomorphia</taxon>
        <taxon>Mytilida</taxon>
        <taxon>Mytiloidea</taxon>
        <taxon>Mytilidae</taxon>
        <taxon>Mytilinae</taxon>
        <taxon>Mytilus</taxon>
    </lineage>
</organism>
<dbReference type="CDD" id="cd02440">
    <property type="entry name" value="AdoMet_MTases"/>
    <property type="match status" value="1"/>
</dbReference>
<keyword evidence="3" id="KW-1185">Reference proteome</keyword>
<dbReference type="OrthoDB" id="199041at2759"/>
<gene>
    <name evidence="2" type="ORF">MGAL_10B078600</name>
</gene>
<evidence type="ECO:0000313" key="2">
    <source>
        <dbReference type="EMBL" id="VDI49403.1"/>
    </source>
</evidence>
<dbReference type="AlphaFoldDB" id="A0A8B6FFP8"/>
<accession>A0A8B6FFP8</accession>
<evidence type="ECO:0000256" key="1">
    <source>
        <dbReference type="SAM" id="SignalP"/>
    </source>
</evidence>
<dbReference type="GO" id="GO:0106370">
    <property type="term" value="F:protein-L-histidine N-pros-methyltransferase activity"/>
    <property type="evidence" value="ECO:0007669"/>
    <property type="project" value="InterPro"/>
</dbReference>
<dbReference type="PANTHER" id="PTHR12890">
    <property type="entry name" value="DREV PROTEIN"/>
    <property type="match status" value="1"/>
</dbReference>
<feature type="chain" id="PRO_5032831104" description="Methyltransferase-like protein 9" evidence="1">
    <location>
        <begin position="26"/>
        <end position="325"/>
    </location>
</feature>
<dbReference type="PANTHER" id="PTHR12890:SF0">
    <property type="entry name" value="PROTEIN-L-HISTIDINE N-PROS-METHYLTRANSFERASE"/>
    <property type="match status" value="1"/>
</dbReference>
<dbReference type="SUPFAM" id="SSF53335">
    <property type="entry name" value="S-adenosyl-L-methionine-dependent methyltransferases"/>
    <property type="match status" value="1"/>
</dbReference>
<keyword evidence="1" id="KW-0732">Signal</keyword>
<reference evidence="2" key="1">
    <citation type="submission" date="2018-11" db="EMBL/GenBank/DDBJ databases">
        <authorList>
            <person name="Alioto T."/>
            <person name="Alioto T."/>
        </authorList>
    </citation>
    <scope>NUCLEOTIDE SEQUENCE</scope>
</reference>
<dbReference type="InterPro" id="IPR007884">
    <property type="entry name" value="METL9"/>
</dbReference>
<dbReference type="InterPro" id="IPR029063">
    <property type="entry name" value="SAM-dependent_MTases_sf"/>
</dbReference>
<dbReference type="Gene3D" id="3.40.50.150">
    <property type="entry name" value="Vaccinia Virus protein VP39"/>
    <property type="match status" value="1"/>
</dbReference>
<protein>
    <recommendedName>
        <fullName evidence="4">Methyltransferase-like protein 9</fullName>
    </recommendedName>
</protein>
<proteinExistence type="predicted"/>
<sequence length="325" mass="37083">MNLSIYLGCVLIQLLTAVNIRMSQAADQIPGIGHIRSPLLRSVYNKMREDEKQKNNPHDNWYTVDLSKVPEEICAKFLQFNQDEETSQFLNQCYEKSDWLFTQLGHSFCKSVLGWFMSSTSINGLLKRGSMFVFSKDQLRQMLHVAPDRKGNRLLDLGAGDGMVTDIMAEFYNVVDSTEMSPTMVWRLKEKGFNVIPVDTWDNGAVTYDLIGCLNLLDRCDKPMKILQSIYRLLTPTGRAIVAVVLPFEPYVEFNSSDHKPIESLLIKGKTFEEQAASFITDVFQPLGFFVEHFTRLPYLCEGDLNQSFFVLNDAVFVLKLKDEG</sequence>
<dbReference type="EMBL" id="UYJE01006827">
    <property type="protein sequence ID" value="VDI49403.1"/>
    <property type="molecule type" value="Genomic_DNA"/>
</dbReference>
<dbReference type="Proteomes" id="UP000596742">
    <property type="component" value="Unassembled WGS sequence"/>
</dbReference>
<dbReference type="Pfam" id="PF05219">
    <property type="entry name" value="DREV"/>
    <property type="match status" value="1"/>
</dbReference>
<evidence type="ECO:0008006" key="4">
    <source>
        <dbReference type="Google" id="ProtNLM"/>
    </source>
</evidence>
<evidence type="ECO:0000313" key="3">
    <source>
        <dbReference type="Proteomes" id="UP000596742"/>
    </source>
</evidence>
<feature type="signal peptide" evidence="1">
    <location>
        <begin position="1"/>
        <end position="25"/>
    </location>
</feature>
<comment type="caution">
    <text evidence="2">The sequence shown here is derived from an EMBL/GenBank/DDBJ whole genome shotgun (WGS) entry which is preliminary data.</text>
</comment>